<dbReference type="InterPro" id="IPR057326">
    <property type="entry name" value="KR_dom"/>
</dbReference>
<evidence type="ECO:0000256" key="6">
    <source>
        <dbReference type="SAM" id="Phobius"/>
    </source>
</evidence>
<dbReference type="SMART" id="SM00825">
    <property type="entry name" value="PKS_KS"/>
    <property type="match status" value="1"/>
</dbReference>
<evidence type="ECO:0000256" key="3">
    <source>
        <dbReference type="ARBA" id="ARBA00022450"/>
    </source>
</evidence>
<dbReference type="InterPro" id="IPR013120">
    <property type="entry name" value="FAR_NAD-bd"/>
</dbReference>
<feature type="transmembrane region" description="Helical" evidence="6">
    <location>
        <begin position="1187"/>
        <end position="1209"/>
    </location>
</feature>
<feature type="domain" description="Ketosynthase family 3 (KS3)" evidence="8">
    <location>
        <begin position="8"/>
        <end position="419"/>
    </location>
</feature>
<dbReference type="Pfam" id="PF00550">
    <property type="entry name" value="PP-binding"/>
    <property type="match status" value="2"/>
</dbReference>
<keyword evidence="6" id="KW-0812">Transmembrane</keyword>
<dbReference type="PROSITE" id="PS52004">
    <property type="entry name" value="KS3_2"/>
    <property type="match status" value="1"/>
</dbReference>
<dbReference type="RefSeq" id="WP_012776645.1">
    <property type="nucleotide sequence ID" value="NC_012962.1"/>
</dbReference>
<dbReference type="InterPro" id="IPR036291">
    <property type="entry name" value="NAD(P)-bd_dom_sf"/>
</dbReference>
<dbReference type="SMART" id="SM00823">
    <property type="entry name" value="PKS_PP"/>
    <property type="match status" value="2"/>
</dbReference>
<evidence type="ECO:0000313" key="10">
    <source>
        <dbReference type="Proteomes" id="UP000280955"/>
    </source>
</evidence>
<dbReference type="Pfam" id="PF08659">
    <property type="entry name" value="KR"/>
    <property type="match status" value="1"/>
</dbReference>
<dbReference type="CDD" id="cd00833">
    <property type="entry name" value="PKS"/>
    <property type="match status" value="1"/>
</dbReference>
<comment type="similarity">
    <text evidence="2">Belongs to the short-chain dehydrogenases/reductases (SDR) family.</text>
</comment>
<evidence type="ECO:0000313" key="9">
    <source>
        <dbReference type="EMBL" id="RKS58117.1"/>
    </source>
</evidence>
<feature type="domain" description="Carrier" evidence="7">
    <location>
        <begin position="1384"/>
        <end position="1459"/>
    </location>
</feature>
<protein>
    <submittedName>
        <fullName evidence="9">Thioester reductase-like protein</fullName>
    </submittedName>
</protein>
<dbReference type="InterPro" id="IPR001227">
    <property type="entry name" value="Ac_transferase_dom_sf"/>
</dbReference>
<dbReference type="InterPro" id="IPR014031">
    <property type="entry name" value="Ketoacyl_synth_C"/>
</dbReference>
<sequence length="1854" mass="205042">MRSCESQRCDIAVIGISCEFPGGQNIDEYWDIISRNICVTKLQGAQNQGNKIAAEGILKTPYCFDAHYFNINPKDAEFMDPQLRKLLEHAVKSLQDANVVDNLTENNIGAFLSVGANHYLHNCLMKGGHHEDKNNHYRLAIGNDKNCVATQVAYHLNLQGPALTISTACSSSLVAIHEACKSLLAGESHCALAGGATVLTPHGEGYEYATGGVLSEKGECRPFSSDSDGTIPSSGIGIVVLKRLSDALADRDNIYAVIKGSAVNNDGAEKVGYTAPSIQGQAKVIEQALENSAISASDIEYIECHGTGTLLGDPIEIEALASAYEGQHRQTCAIGSVKWNIGHTDSAAGVAGFIKAVLSLKYNMIIGSPYLSEPNPELGLETSPFYIPRQNKPFHGQEPKVAISSFGMGGTNCHLILSKYSVKTESVHTENKDSLCLIPFSARSKTSLDQNIEQLIQFVDASESYTLGNIAGTLIGCRAEEPVRSFAVASSLAELTAAMKTERVVVNARAGVELVVAVEGQGDQVSGAAAQYYQQLHRFREHFDTCMALFLACEGIPQDLVQVALDTEMARDISSQQTLYAQPILFSTQYAIARMLEEMGLRFAGFIGHSLGEWIAAVIAGLWDLREAVELIALRAVELQRCQDGQMAVFFTGADVLTPYLNGSLSITGFNGPAMTVVAGLAEDLALLMESLREKRIKSKRLNTNKAFHHPLIMPAIEPLKAKLESMTFQKASGWLYSNLTGERMAWRTASTPAYWLQQLLKPVKMATAIEHINPERTVVVDLGQNGTMSQLLAANQPELRERCCSVRRITCLAEVYTLIGTVWAHGASINWRTFLPEHWSKLRLPSYVFDSNEYFMAPTPSTSASVALKKPVNQWLYKEAWCIDPVGSFNKTRNHLSSEQDDWYRDGEVAIYVGFWHKTTLTPHKIEKFLQTVSTLGDAIKQCHILVRYSSLPFPGDLADCYMGALETLVTVLNQENQALSTRLYNITCDWSLEQLLHYDLSALSPNSEVVYFDGAQAWTKKYVPYAGSDHRQYQWQDDGFILITGGLGNIGLALALYLTSRTQATIILMGRKGAQSGHLALSELPESISSSIQNRYAFDQLRENLNVYYVSQSIEDESVADGVIAGLVSQFGKLMGIVHCAGYTAVAGLRPVLNETQDNIERHYQPKILGTQILANICETYRPDFCILMSSISTLLGGMGLGLYGYVNGFMNGYSWLKRADATQWMSISWDGWDLNDDPTLPASIKLTAIGRDDCEAIFDEVFSHLHMSHMVVSTHSLDDRLSKWVKGESATHSVVKVNPTITADEIRQKVREIFCSILGVTDLQDQSNFFDLGGQSVLFTELAAEIRSSLGLQLPLHKFINEPTVDNITRLLVQEITAGNWTKMTIREPLLSLIGALLGINEIKMEDNFFDLGGNSLLFTQLTSQIKAQFNFNLPLHEFINQPTVNALADMIVGQSQSPDMINHYDVILPDDYQPLTPVTEQQNSVYLVTGAAGLLGVNIVIALLKQSNVKKVYALVRADNTDQAYQRVLREIARFVSEDKISLNKLQVLCGDVTHPHFGLNDDDYRAISQEATDIIHNAAHVHHILDYQSLKSTNTDSMVSVIELAGTYQAKRIHFISTLACAFSLSENNQYEEVLPDEHVYPFGKANGYARSKWAAERLLAQAKARGFSVNVIRPSSIVGDTQTGMFNPDNDHLWLFIKGCLQLGTYPEMENEVNMSPVDFVARLVVAICQNNENKVYNIPNPHVIQMNDIFVYLKNRGYSLMPLSHEAWVDTELVKVTKDNALYPILSYYTYREEADTSLPHDLHNVEIINTTTLIQQSEITYPHPDVFLAALVGYLEQVAFFPSQPM</sequence>
<dbReference type="InterPro" id="IPR036736">
    <property type="entry name" value="ACP-like_sf"/>
</dbReference>
<dbReference type="PROSITE" id="PS50075">
    <property type="entry name" value="CARRIER"/>
    <property type="match status" value="2"/>
</dbReference>
<proteinExistence type="inferred from homology"/>
<dbReference type="InterPro" id="IPR014030">
    <property type="entry name" value="Ketoacyl_synth_N"/>
</dbReference>
<dbReference type="SUPFAM" id="SSF52151">
    <property type="entry name" value="FabD/lysophospholipase-like"/>
    <property type="match status" value="1"/>
</dbReference>
<dbReference type="Pfam" id="PF02801">
    <property type="entry name" value="Ketoacyl-synt_C"/>
    <property type="match status" value="1"/>
</dbReference>
<dbReference type="Gene3D" id="1.10.1200.10">
    <property type="entry name" value="ACP-like"/>
    <property type="match status" value="2"/>
</dbReference>
<dbReference type="Pfam" id="PF00698">
    <property type="entry name" value="Acyl_transf_1"/>
    <property type="match status" value="1"/>
</dbReference>
<dbReference type="InterPro" id="IPR020841">
    <property type="entry name" value="PKS_Beta-ketoAc_synthase_dom"/>
</dbReference>
<dbReference type="Pfam" id="PF00109">
    <property type="entry name" value="ketoacyl-synt"/>
    <property type="match status" value="1"/>
</dbReference>
<dbReference type="SUPFAM" id="SSF47336">
    <property type="entry name" value="ACP-like"/>
    <property type="match status" value="2"/>
</dbReference>
<dbReference type="SUPFAM" id="SSF53901">
    <property type="entry name" value="Thiolase-like"/>
    <property type="match status" value="1"/>
</dbReference>
<dbReference type="InterPro" id="IPR050091">
    <property type="entry name" value="PKS_NRPS_Biosynth_Enz"/>
</dbReference>
<dbReference type="InterPro" id="IPR020806">
    <property type="entry name" value="PKS_PP-bd"/>
</dbReference>
<reference evidence="9 10" key="1">
    <citation type="submission" date="2018-10" db="EMBL/GenBank/DDBJ databases">
        <title>Genomic Encyclopedia of Archaeal and Bacterial Type Strains, Phase II (KMG-II): from individual species to whole genera.</title>
        <authorList>
            <person name="Goeker M."/>
        </authorList>
    </citation>
    <scope>NUCLEOTIDE SEQUENCE [LARGE SCALE GENOMIC DNA]</scope>
    <source>
        <strain evidence="9 10">DSM 15149</strain>
    </source>
</reference>
<keyword evidence="6" id="KW-1133">Transmembrane helix</keyword>
<feature type="domain" description="Carrier" evidence="7">
    <location>
        <begin position="1304"/>
        <end position="1379"/>
    </location>
</feature>
<dbReference type="PROSITE" id="PS00012">
    <property type="entry name" value="PHOSPHOPANTETHEINE"/>
    <property type="match status" value="1"/>
</dbReference>
<dbReference type="InterPro" id="IPR016035">
    <property type="entry name" value="Acyl_Trfase/lysoPLipase"/>
</dbReference>
<dbReference type="EMBL" id="RBLJ01000003">
    <property type="protein sequence ID" value="RKS58117.1"/>
    <property type="molecule type" value="Genomic_DNA"/>
</dbReference>
<evidence type="ECO:0000256" key="2">
    <source>
        <dbReference type="ARBA" id="ARBA00006484"/>
    </source>
</evidence>
<keyword evidence="10" id="KW-1185">Reference proteome</keyword>
<dbReference type="InterPro" id="IPR006162">
    <property type="entry name" value="Ppantetheine_attach_site"/>
</dbReference>
<evidence type="ECO:0000259" key="7">
    <source>
        <dbReference type="PROSITE" id="PS50075"/>
    </source>
</evidence>
<dbReference type="SUPFAM" id="SSF51735">
    <property type="entry name" value="NAD(P)-binding Rossmann-fold domains"/>
    <property type="match status" value="2"/>
</dbReference>
<dbReference type="InterPro" id="IPR009081">
    <property type="entry name" value="PP-bd_ACP"/>
</dbReference>
<keyword evidence="3" id="KW-0596">Phosphopantetheine</keyword>
<keyword evidence="4" id="KW-0597">Phosphoprotein</keyword>
<dbReference type="Pfam" id="PF07993">
    <property type="entry name" value="NAD_binding_4"/>
    <property type="match status" value="1"/>
</dbReference>
<name>A0ABX9SKR8_9GAMM</name>
<dbReference type="PANTHER" id="PTHR43775:SF37">
    <property type="entry name" value="SI:DKEY-61P9.11"/>
    <property type="match status" value="1"/>
</dbReference>
<evidence type="ECO:0000259" key="8">
    <source>
        <dbReference type="PROSITE" id="PS52004"/>
    </source>
</evidence>
<dbReference type="CDD" id="cd05235">
    <property type="entry name" value="SDR_e1"/>
    <property type="match status" value="1"/>
</dbReference>
<dbReference type="InterPro" id="IPR014043">
    <property type="entry name" value="Acyl_transferase_dom"/>
</dbReference>
<dbReference type="InterPro" id="IPR018201">
    <property type="entry name" value="Ketoacyl_synth_AS"/>
</dbReference>
<gene>
    <name evidence="9" type="ORF">BDD30_2953</name>
</gene>
<dbReference type="SMART" id="SM00822">
    <property type="entry name" value="PKS_KR"/>
    <property type="match status" value="1"/>
</dbReference>
<keyword evidence="6" id="KW-0472">Membrane</keyword>
<dbReference type="InterPro" id="IPR010080">
    <property type="entry name" value="Thioester_reductase-like_dom"/>
</dbReference>
<dbReference type="InterPro" id="IPR016039">
    <property type="entry name" value="Thiolase-like"/>
</dbReference>
<dbReference type="Gene3D" id="3.30.70.3290">
    <property type="match status" value="1"/>
</dbReference>
<comment type="caution">
    <text evidence="9">The sequence shown here is derived from an EMBL/GenBank/DDBJ whole genome shotgun (WGS) entry which is preliminary data.</text>
</comment>
<dbReference type="PROSITE" id="PS00606">
    <property type="entry name" value="KS3_1"/>
    <property type="match status" value="1"/>
</dbReference>
<dbReference type="Gene3D" id="3.40.366.10">
    <property type="entry name" value="Malonyl-Coenzyme A Acyl Carrier Protein, domain 2"/>
    <property type="match status" value="1"/>
</dbReference>
<evidence type="ECO:0000256" key="5">
    <source>
        <dbReference type="ARBA" id="ARBA00022679"/>
    </source>
</evidence>
<dbReference type="NCBIfam" id="TIGR01746">
    <property type="entry name" value="Thioester-redct"/>
    <property type="match status" value="1"/>
</dbReference>
<dbReference type="Gene3D" id="3.40.47.10">
    <property type="match status" value="1"/>
</dbReference>
<dbReference type="InterPro" id="IPR032821">
    <property type="entry name" value="PKS_assoc"/>
</dbReference>
<dbReference type="Pfam" id="PF16197">
    <property type="entry name" value="KAsynt_C_assoc"/>
    <property type="match status" value="1"/>
</dbReference>
<accession>A0ABX9SKR8</accession>
<dbReference type="PANTHER" id="PTHR43775">
    <property type="entry name" value="FATTY ACID SYNTHASE"/>
    <property type="match status" value="1"/>
</dbReference>
<feature type="transmembrane region" description="Helical" evidence="6">
    <location>
        <begin position="1041"/>
        <end position="1061"/>
    </location>
</feature>
<dbReference type="Gene3D" id="3.40.50.720">
    <property type="entry name" value="NAD(P)-binding Rossmann-like Domain"/>
    <property type="match status" value="2"/>
</dbReference>
<evidence type="ECO:0000256" key="4">
    <source>
        <dbReference type="ARBA" id="ARBA00022553"/>
    </source>
</evidence>
<dbReference type="InterPro" id="IPR013968">
    <property type="entry name" value="PKS_KR"/>
</dbReference>
<evidence type="ECO:0000256" key="1">
    <source>
        <dbReference type="ARBA" id="ARBA00005194"/>
    </source>
</evidence>
<dbReference type="Proteomes" id="UP000280955">
    <property type="component" value="Unassembled WGS sequence"/>
</dbReference>
<dbReference type="SMART" id="SM00827">
    <property type="entry name" value="PKS_AT"/>
    <property type="match status" value="1"/>
</dbReference>
<keyword evidence="5" id="KW-0808">Transferase</keyword>
<organism evidence="9 10">
    <name type="scientific">Photorhabdus asymbiotica</name>
    <dbReference type="NCBI Taxonomy" id="291112"/>
    <lineage>
        <taxon>Bacteria</taxon>
        <taxon>Pseudomonadati</taxon>
        <taxon>Pseudomonadota</taxon>
        <taxon>Gammaproteobacteria</taxon>
        <taxon>Enterobacterales</taxon>
        <taxon>Morganellaceae</taxon>
        <taxon>Photorhabdus</taxon>
    </lineage>
</organism>
<comment type="pathway">
    <text evidence="1">Lipid metabolism; fatty acid biosynthesis.</text>
</comment>